<feature type="transmembrane region" description="Helical" evidence="7">
    <location>
        <begin position="375"/>
        <end position="398"/>
    </location>
</feature>
<feature type="transmembrane region" description="Helical" evidence="7">
    <location>
        <begin position="282"/>
        <end position="307"/>
    </location>
</feature>
<feature type="transmembrane region" description="Helical" evidence="7">
    <location>
        <begin position="192"/>
        <end position="212"/>
    </location>
</feature>
<dbReference type="EMBL" id="CP009268">
    <property type="protein sequence ID" value="AJA51185.1"/>
    <property type="molecule type" value="Genomic_DNA"/>
</dbReference>
<keyword evidence="3 7" id="KW-0812">Transmembrane</keyword>
<dbReference type="GeneID" id="93073291"/>
<feature type="transmembrane region" description="Helical" evidence="7">
    <location>
        <begin position="330"/>
        <end position="354"/>
    </location>
</feature>
<dbReference type="PROSITE" id="PS50283">
    <property type="entry name" value="NA_SOLUT_SYMP_3"/>
    <property type="match status" value="1"/>
</dbReference>
<evidence type="ECO:0000256" key="3">
    <source>
        <dbReference type="ARBA" id="ARBA00022692"/>
    </source>
</evidence>
<dbReference type="eggNOG" id="COG4146">
    <property type="taxonomic scope" value="Bacteria"/>
</dbReference>
<feature type="transmembrane region" description="Helical" evidence="7">
    <location>
        <begin position="34"/>
        <end position="53"/>
    </location>
</feature>
<evidence type="ECO:0000256" key="1">
    <source>
        <dbReference type="ARBA" id="ARBA00004141"/>
    </source>
</evidence>
<dbReference type="NCBIfam" id="NF007790">
    <property type="entry name" value="PRK10484.1"/>
    <property type="match status" value="1"/>
</dbReference>
<dbReference type="Gene3D" id="1.20.1730.10">
    <property type="entry name" value="Sodium/glucose cotransporter"/>
    <property type="match status" value="1"/>
</dbReference>
<evidence type="ECO:0000256" key="7">
    <source>
        <dbReference type="SAM" id="Phobius"/>
    </source>
</evidence>
<dbReference type="KEGG" id="cpat:CLPA_c10970"/>
<comment type="similarity">
    <text evidence="2 6">Belongs to the sodium:solute symporter (SSF) (TC 2.A.21) family.</text>
</comment>
<dbReference type="PANTHER" id="PTHR11819:SF195">
    <property type="entry name" value="SODIUM_GLUCOSE COTRANSPORTER 4"/>
    <property type="match status" value="1"/>
</dbReference>
<feature type="transmembrane region" description="Helical" evidence="7">
    <location>
        <begin position="242"/>
        <end position="261"/>
    </location>
</feature>
<dbReference type="PANTHER" id="PTHR11819">
    <property type="entry name" value="SOLUTE CARRIER FAMILY 5"/>
    <property type="match status" value="1"/>
</dbReference>
<name>A0A0H3J325_CLOPA</name>
<organism evidence="8 11">
    <name type="scientific">Clostridium pasteurianum DSM 525 = ATCC 6013</name>
    <dbReference type="NCBI Taxonomy" id="1262449"/>
    <lineage>
        <taxon>Bacteria</taxon>
        <taxon>Bacillati</taxon>
        <taxon>Bacillota</taxon>
        <taxon>Clostridia</taxon>
        <taxon>Eubacteriales</taxon>
        <taxon>Clostridiaceae</taxon>
        <taxon>Clostridium</taxon>
    </lineage>
</organism>
<evidence type="ECO:0000256" key="5">
    <source>
        <dbReference type="ARBA" id="ARBA00023136"/>
    </source>
</evidence>
<dbReference type="KEGG" id="cpae:CPAST_c10970"/>
<accession>A0A0H3J325</accession>
<feature type="transmembrane region" description="Helical" evidence="7">
    <location>
        <begin position="6"/>
        <end position="22"/>
    </location>
</feature>
<feature type="transmembrane region" description="Helical" evidence="7">
    <location>
        <begin position="460"/>
        <end position="478"/>
    </location>
</feature>
<feature type="transmembrane region" description="Helical" evidence="7">
    <location>
        <begin position="121"/>
        <end position="145"/>
    </location>
</feature>
<dbReference type="NCBIfam" id="TIGR00813">
    <property type="entry name" value="sss"/>
    <property type="match status" value="1"/>
</dbReference>
<feature type="transmembrane region" description="Helical" evidence="7">
    <location>
        <begin position="157"/>
        <end position="180"/>
    </location>
</feature>
<evidence type="ECO:0000313" key="9">
    <source>
        <dbReference type="EMBL" id="KRU12807.1"/>
    </source>
</evidence>
<evidence type="ECO:0000313" key="11">
    <source>
        <dbReference type="Proteomes" id="UP000030905"/>
    </source>
</evidence>
<reference evidence="9" key="2">
    <citation type="submission" date="2015-10" db="EMBL/GenBank/DDBJ databases">
        <title>Improved Draft Genome Sequence of Clostridium pasteurianum Strain ATCC 6013 (DSM 525) Using a Hybrid Next-Generation Sequencing Approach.</title>
        <authorList>
            <person name="Pyne M.E."/>
            <person name="Utturkar S.M."/>
            <person name="Brown S.D."/>
            <person name="Moo-Young M."/>
            <person name="Chung D.A."/>
            <person name="Chou P.C."/>
        </authorList>
    </citation>
    <scope>NUCLEOTIDE SEQUENCE</scope>
    <source>
        <strain evidence="9">ATCC 6013</strain>
    </source>
</reference>
<feature type="transmembrane region" description="Helical" evidence="7">
    <location>
        <begin position="404"/>
        <end position="428"/>
    </location>
</feature>
<dbReference type="GO" id="GO:0005886">
    <property type="term" value="C:plasma membrane"/>
    <property type="evidence" value="ECO:0007669"/>
    <property type="project" value="TreeGrafter"/>
</dbReference>
<dbReference type="PATRIC" id="fig|1262449.3.peg.1868"/>
<evidence type="ECO:0000313" key="10">
    <source>
        <dbReference type="Proteomes" id="UP000028042"/>
    </source>
</evidence>
<dbReference type="Proteomes" id="UP000030905">
    <property type="component" value="Chromosome"/>
</dbReference>
<dbReference type="AlphaFoldDB" id="A0A0H3J325"/>
<evidence type="ECO:0000256" key="4">
    <source>
        <dbReference type="ARBA" id="ARBA00022989"/>
    </source>
</evidence>
<evidence type="ECO:0000313" key="8">
    <source>
        <dbReference type="EMBL" id="AJA51185.1"/>
    </source>
</evidence>
<comment type="subcellular location">
    <subcellularLocation>
        <location evidence="1">Membrane</location>
        <topology evidence="1">Multi-pass membrane protein</topology>
    </subcellularLocation>
</comment>
<sequence length="529" mass="57129">MSLLPIISFLLYTGLVGVYAFMKTRSTNLESADGYYLGGRSLTGVFIAGSIILSNLSTEQIVGQNGTSFGSTMAVMAFEETAPIALIALALIFLPRYLKSGITTIPDFLEERYDRKTRQMISILFLLGYAATYLPTVLYSGALVLDQIFNISGMLGVSQMTAVAITAVFIGIIGLGYVVFGGMKAIAVSDTLNAVGLLAGGLLIPILALIALGHGSFTGGIHNLITMHPEKLNGIGGSASAVPWPTIFFGLLFNNLFYFCTNQAIVQRTLGGKNLIESQKGALFAATFKLIGPFFLVLPGVIAFSLLGNSVLKNDLAYPALVISVLPKPLAGLFAAILFGAIMSAFNGAVNSSVTLFTMDLYKPSINPKATDKQVVWVGKMLALAIVIISVIVAPFVSKAPSGLYLFLQQMFGFYNIPIIAIVIIAFCTKRVSATATRVATIIHVIIYALYIIFFSKVNFLYVLSVLFFVNVAVMLIVGKIKPRETDYVQVDSKQVDLTPWKYRKVYSVFLIIAMLCIYVLFSKIGIAR</sequence>
<feature type="transmembrane region" description="Helical" evidence="7">
    <location>
        <begin position="435"/>
        <end position="454"/>
    </location>
</feature>
<dbReference type="CDD" id="cd10328">
    <property type="entry name" value="SLC5sbd_YidK"/>
    <property type="match status" value="1"/>
</dbReference>
<dbReference type="Proteomes" id="UP000028042">
    <property type="component" value="Unassembled WGS sequence"/>
</dbReference>
<feature type="transmembrane region" description="Helical" evidence="7">
    <location>
        <begin position="73"/>
        <end position="94"/>
    </location>
</feature>
<dbReference type="InterPro" id="IPR001734">
    <property type="entry name" value="Na/solute_symporter"/>
</dbReference>
<reference evidence="8 11" key="1">
    <citation type="journal article" date="2015" name="Genome Announc.">
        <title>Complete Genome Sequence of the Nitrogen-Fixing and Solvent-Producing Clostridium pasteurianum DSM 525.</title>
        <authorList>
            <person name="Poehlein A."/>
            <person name="Grosse-Honebrink A."/>
            <person name="Zhang Y."/>
            <person name="Minton N.P."/>
            <person name="Daniel R."/>
        </authorList>
    </citation>
    <scope>NUCLEOTIDE SEQUENCE [LARGE SCALE GENOMIC DNA]</scope>
    <source>
        <strain evidence="8">DSM 525</strain>
        <strain evidence="11">DSM 525 / ATCC 6013</strain>
    </source>
</reference>
<keyword evidence="11" id="KW-1185">Reference proteome</keyword>
<reference evidence="9 10" key="3">
    <citation type="journal article" name="Genome Announc.">
        <title>Improved Draft Genome Sequence of Clostridium pasteurianum Strain ATCC 6013 (DSM 525) Using a Hybrid Next-Generation Sequencing Approach.</title>
        <authorList>
            <person name="Pyne M.E."/>
            <person name="Utturkar S."/>
            <person name="Brown S.D."/>
            <person name="Moo-Young M."/>
            <person name="Chung D.A."/>
            <person name="Chou C.P."/>
        </authorList>
    </citation>
    <scope>NUCLEOTIDE SEQUENCE [LARGE SCALE GENOMIC DNA]</scope>
    <source>
        <strain evidence="9 10">ATCC 6013</strain>
    </source>
</reference>
<dbReference type="RefSeq" id="WP_003444523.1">
    <property type="nucleotide sequence ID" value="NZ_ANZB01000005.1"/>
</dbReference>
<keyword evidence="5 7" id="KW-0472">Membrane</keyword>
<proteinExistence type="inferred from homology"/>
<evidence type="ECO:0000256" key="6">
    <source>
        <dbReference type="RuleBase" id="RU362091"/>
    </source>
</evidence>
<dbReference type="EMBL" id="JPGY02000001">
    <property type="protein sequence ID" value="KRU12807.1"/>
    <property type="molecule type" value="Genomic_DNA"/>
</dbReference>
<feature type="transmembrane region" description="Helical" evidence="7">
    <location>
        <begin position="506"/>
        <end position="527"/>
    </location>
</feature>
<protein>
    <submittedName>
        <fullName evidence="9">SSS sodium solute transporter superfamily</fullName>
    </submittedName>
    <submittedName>
        <fullName evidence="8">Transporter, SSS family</fullName>
    </submittedName>
</protein>
<dbReference type="InterPro" id="IPR038377">
    <property type="entry name" value="Na/Glc_symporter_sf"/>
</dbReference>
<keyword evidence="4 7" id="KW-1133">Transmembrane helix</keyword>
<dbReference type="GO" id="GO:0005412">
    <property type="term" value="F:D-glucose:sodium symporter activity"/>
    <property type="evidence" value="ECO:0007669"/>
    <property type="project" value="TreeGrafter"/>
</dbReference>
<gene>
    <name evidence="8" type="ORF">CLPA_c10970</name>
    <name evidence="9" type="ORF">CP6013_02055</name>
</gene>
<evidence type="ECO:0000256" key="2">
    <source>
        <dbReference type="ARBA" id="ARBA00006434"/>
    </source>
</evidence>
<dbReference type="Pfam" id="PF00474">
    <property type="entry name" value="SSF"/>
    <property type="match status" value="1"/>
</dbReference>